<sequence length="126" mass="13069">MTKLDLSGRSVTTCDFDHLAVIRFSGGYEIGIENDFQVSNPAGQVELSPGVDPDRGRAVLATLQGRTVELAGTDESGGLLVSFGDGTSVHVSSDEEYESWTLAGPGGMKVVCMPGGELAVCSGDES</sequence>
<accession>H5X8E7</accession>
<protein>
    <submittedName>
        <fullName evidence="1">Uncharacterized protein</fullName>
    </submittedName>
</protein>
<reference evidence="1 2" key="1">
    <citation type="journal article" date="2012" name="Stand. Genomic Sci.">
        <title>Genome sequence of the ocean sediment bacterium Saccharomonospora marina type strain (XMU15(T)).</title>
        <authorList>
            <person name="Klenk H.P."/>
            <person name="Lu M."/>
            <person name="Lucas S."/>
            <person name="Lapidus A."/>
            <person name="Copeland A."/>
            <person name="Pitluck S."/>
            <person name="Goodwin L.A."/>
            <person name="Han C."/>
            <person name="Tapia R."/>
            <person name="Brambilla E.M."/>
            <person name="Potter G."/>
            <person name="Land M."/>
            <person name="Ivanova N."/>
            <person name="Rohde M."/>
            <person name="Goker M."/>
            <person name="Detter J.C."/>
            <person name="Li W.J."/>
            <person name="Kyrpides N.C."/>
            <person name="Woyke T."/>
        </authorList>
    </citation>
    <scope>NUCLEOTIDE SEQUENCE [LARGE SCALE GENOMIC DNA]</scope>
    <source>
        <strain evidence="1 2">XMU15</strain>
    </source>
</reference>
<dbReference type="AlphaFoldDB" id="H5X8E7"/>
<evidence type="ECO:0000313" key="2">
    <source>
        <dbReference type="Proteomes" id="UP000004926"/>
    </source>
</evidence>
<dbReference type="EMBL" id="CM001439">
    <property type="protein sequence ID" value="EHR50243.1"/>
    <property type="molecule type" value="Genomic_DNA"/>
</dbReference>
<dbReference type="HOGENOM" id="CLU_159290_0_0_11"/>
<gene>
    <name evidence="1" type="ORF">SacmaDRAFT_1986</name>
</gene>
<keyword evidence="2" id="KW-1185">Reference proteome</keyword>
<proteinExistence type="predicted"/>
<evidence type="ECO:0000313" key="1">
    <source>
        <dbReference type="EMBL" id="EHR50243.1"/>
    </source>
</evidence>
<name>H5X8E7_9PSEU</name>
<dbReference type="eggNOG" id="ENOG502ZJW7">
    <property type="taxonomic scope" value="Bacteria"/>
</dbReference>
<dbReference type="Pfam" id="PF19686">
    <property type="entry name" value="DUF6188"/>
    <property type="match status" value="1"/>
</dbReference>
<dbReference type="InterPro" id="IPR046179">
    <property type="entry name" value="DUF6188"/>
</dbReference>
<organism evidence="1 2">
    <name type="scientific">Saccharomonospora marina XMU15</name>
    <dbReference type="NCBI Taxonomy" id="882083"/>
    <lineage>
        <taxon>Bacteria</taxon>
        <taxon>Bacillati</taxon>
        <taxon>Actinomycetota</taxon>
        <taxon>Actinomycetes</taxon>
        <taxon>Pseudonocardiales</taxon>
        <taxon>Pseudonocardiaceae</taxon>
        <taxon>Saccharomonospora</taxon>
    </lineage>
</organism>
<dbReference type="Proteomes" id="UP000004926">
    <property type="component" value="Chromosome"/>
</dbReference>